<organism evidence="2 3">
    <name type="scientific">Drechslerella stenobrocha 248</name>
    <dbReference type="NCBI Taxonomy" id="1043628"/>
    <lineage>
        <taxon>Eukaryota</taxon>
        <taxon>Fungi</taxon>
        <taxon>Dikarya</taxon>
        <taxon>Ascomycota</taxon>
        <taxon>Pezizomycotina</taxon>
        <taxon>Orbiliomycetes</taxon>
        <taxon>Orbiliales</taxon>
        <taxon>Orbiliaceae</taxon>
        <taxon>Drechslerella</taxon>
    </lineage>
</organism>
<feature type="compositionally biased region" description="Polar residues" evidence="1">
    <location>
        <begin position="358"/>
        <end position="368"/>
    </location>
</feature>
<evidence type="ECO:0000313" key="3">
    <source>
        <dbReference type="Proteomes" id="UP000024837"/>
    </source>
</evidence>
<feature type="region of interest" description="Disordered" evidence="1">
    <location>
        <begin position="1"/>
        <end position="32"/>
    </location>
</feature>
<gene>
    <name evidence="2" type="ORF">DRE_04370</name>
</gene>
<dbReference type="HOGENOM" id="CLU_702130_0_0_1"/>
<dbReference type="EMBL" id="KI966418">
    <property type="protein sequence ID" value="EWC46427.1"/>
    <property type="molecule type" value="Genomic_DNA"/>
</dbReference>
<evidence type="ECO:0000313" key="2">
    <source>
        <dbReference type="EMBL" id="EWC46427.1"/>
    </source>
</evidence>
<dbReference type="OrthoDB" id="5421738at2759"/>
<evidence type="ECO:0000256" key="1">
    <source>
        <dbReference type="SAM" id="MobiDB-lite"/>
    </source>
</evidence>
<proteinExistence type="predicted"/>
<protein>
    <submittedName>
        <fullName evidence="2">Uncharacterized protein</fullName>
    </submittedName>
</protein>
<keyword evidence="3" id="KW-1185">Reference proteome</keyword>
<feature type="region of interest" description="Disordered" evidence="1">
    <location>
        <begin position="349"/>
        <end position="393"/>
    </location>
</feature>
<sequence>MPSILSQRPPGPHGGDKQTKTTKTKTKTKTTAKNDGEVFGVITDGDGEGATDGPKSVALVAAARCNTSLQNLARGRVGHVPTQRSGSGRTVNLVSSICLFSAAVVSALSAQLVDSPTAVPQQPPFTLSELDSLARLSNTIADFVCSISASSPGTCVAITLDIPRIQYYLSGPCSHFHLPAIASAWTAIVDTRKALIETTFARCIAAEIARRTPLADRRPLYTIRPSEGLDLIRPFILDSIAAGTTVSDISIDECIVRLKGSVPEWDLFFERLPLATPLPRTLEELWFASYVFELIRPFLSAVIANTSTQSSHPDDGSDDILILQIDNIVESKPYIKARKFLEAYAKAERKAKAKRPSTKVNGSRGNAHSSSSSSSRVAAAAPTTTVPESHPPN</sequence>
<dbReference type="AlphaFoldDB" id="W7I1N1"/>
<dbReference type="Proteomes" id="UP000024837">
    <property type="component" value="Unassembled WGS sequence"/>
</dbReference>
<feature type="compositionally biased region" description="Basic residues" evidence="1">
    <location>
        <begin position="20"/>
        <end position="30"/>
    </location>
</feature>
<accession>W7I1N1</accession>
<feature type="compositionally biased region" description="Low complexity" evidence="1">
    <location>
        <begin position="369"/>
        <end position="387"/>
    </location>
</feature>
<name>W7I1N1_9PEZI</name>
<reference evidence="2 3" key="1">
    <citation type="submission" date="2013-05" db="EMBL/GenBank/DDBJ databases">
        <title>Drechslerella stenobrocha genome reveals carnivorous origination and mechanical trapping mechanism of predatory fungi.</title>
        <authorList>
            <person name="Liu X."/>
            <person name="Zhang W."/>
            <person name="Liu K."/>
        </authorList>
    </citation>
    <scope>NUCLEOTIDE SEQUENCE [LARGE SCALE GENOMIC DNA]</scope>
    <source>
        <strain evidence="2 3">248</strain>
    </source>
</reference>